<keyword evidence="2" id="KW-0813">Transport</keyword>
<feature type="transmembrane region" description="Helical" evidence="6">
    <location>
        <begin position="328"/>
        <end position="351"/>
    </location>
</feature>
<dbReference type="InterPro" id="IPR011701">
    <property type="entry name" value="MFS"/>
</dbReference>
<dbReference type="InterPro" id="IPR020846">
    <property type="entry name" value="MFS_dom"/>
</dbReference>
<feature type="transmembrane region" description="Helical" evidence="6">
    <location>
        <begin position="293"/>
        <end position="316"/>
    </location>
</feature>
<feature type="transmembrane region" description="Helical" evidence="6">
    <location>
        <begin position="238"/>
        <end position="257"/>
    </location>
</feature>
<evidence type="ECO:0000313" key="8">
    <source>
        <dbReference type="EMBL" id="TWP48181.1"/>
    </source>
</evidence>
<evidence type="ECO:0000259" key="7">
    <source>
        <dbReference type="PROSITE" id="PS50850"/>
    </source>
</evidence>
<evidence type="ECO:0000313" key="9">
    <source>
        <dbReference type="Proteomes" id="UP000316639"/>
    </source>
</evidence>
<dbReference type="CDD" id="cd17355">
    <property type="entry name" value="MFS_YcxA_like"/>
    <property type="match status" value="1"/>
</dbReference>
<feature type="transmembrane region" description="Helical" evidence="6">
    <location>
        <begin position="94"/>
        <end position="115"/>
    </location>
</feature>
<dbReference type="InterPro" id="IPR052983">
    <property type="entry name" value="MFS_Riboflavin_Transporter"/>
</dbReference>
<keyword evidence="4 6" id="KW-1133">Transmembrane helix</keyword>
<dbReference type="EMBL" id="VOBR01000022">
    <property type="protein sequence ID" value="TWP48181.1"/>
    <property type="molecule type" value="Genomic_DNA"/>
</dbReference>
<feature type="transmembrane region" description="Helical" evidence="6">
    <location>
        <begin position="127"/>
        <end position="149"/>
    </location>
</feature>
<name>A0A563ENH1_9PSEU</name>
<feature type="transmembrane region" description="Helical" evidence="6">
    <location>
        <begin position="161"/>
        <end position="180"/>
    </location>
</feature>
<keyword evidence="3 6" id="KW-0812">Transmembrane</keyword>
<evidence type="ECO:0000256" key="5">
    <source>
        <dbReference type="ARBA" id="ARBA00023136"/>
    </source>
</evidence>
<evidence type="ECO:0000256" key="4">
    <source>
        <dbReference type="ARBA" id="ARBA00022989"/>
    </source>
</evidence>
<organism evidence="8 9">
    <name type="scientific">Lentzea tibetensis</name>
    <dbReference type="NCBI Taxonomy" id="2591470"/>
    <lineage>
        <taxon>Bacteria</taxon>
        <taxon>Bacillati</taxon>
        <taxon>Actinomycetota</taxon>
        <taxon>Actinomycetes</taxon>
        <taxon>Pseudonocardiales</taxon>
        <taxon>Pseudonocardiaceae</taxon>
        <taxon>Lentzea</taxon>
    </lineage>
</organism>
<dbReference type="GO" id="GO:0022857">
    <property type="term" value="F:transmembrane transporter activity"/>
    <property type="evidence" value="ECO:0007669"/>
    <property type="project" value="InterPro"/>
</dbReference>
<dbReference type="RefSeq" id="WP_146356866.1">
    <property type="nucleotide sequence ID" value="NZ_VOBR01000022.1"/>
</dbReference>
<evidence type="ECO:0000256" key="3">
    <source>
        <dbReference type="ARBA" id="ARBA00022692"/>
    </source>
</evidence>
<dbReference type="InterPro" id="IPR036259">
    <property type="entry name" value="MFS_trans_sf"/>
</dbReference>
<evidence type="ECO:0000256" key="1">
    <source>
        <dbReference type="ARBA" id="ARBA00004651"/>
    </source>
</evidence>
<feature type="transmembrane region" description="Helical" evidence="6">
    <location>
        <begin position="7"/>
        <end position="26"/>
    </location>
</feature>
<dbReference type="PROSITE" id="PS50850">
    <property type="entry name" value="MFS"/>
    <property type="match status" value="1"/>
</dbReference>
<dbReference type="Proteomes" id="UP000316639">
    <property type="component" value="Unassembled WGS sequence"/>
</dbReference>
<feature type="transmembrane region" description="Helical" evidence="6">
    <location>
        <begin position="269"/>
        <end position="287"/>
    </location>
</feature>
<dbReference type="PANTHER" id="PTHR43385:SF1">
    <property type="entry name" value="RIBOFLAVIN TRANSPORTER RIBJ"/>
    <property type="match status" value="1"/>
</dbReference>
<feature type="transmembrane region" description="Helical" evidence="6">
    <location>
        <begin position="38"/>
        <end position="58"/>
    </location>
</feature>
<protein>
    <submittedName>
        <fullName evidence="8">MFS transporter</fullName>
    </submittedName>
</protein>
<comment type="caution">
    <text evidence="8">The sequence shown here is derived from an EMBL/GenBank/DDBJ whole genome shotgun (WGS) entry which is preliminary data.</text>
</comment>
<dbReference type="OrthoDB" id="7200137at2"/>
<evidence type="ECO:0000256" key="6">
    <source>
        <dbReference type="SAM" id="Phobius"/>
    </source>
</evidence>
<dbReference type="PANTHER" id="PTHR43385">
    <property type="entry name" value="RIBOFLAVIN TRANSPORTER RIBJ"/>
    <property type="match status" value="1"/>
</dbReference>
<feature type="transmembrane region" description="Helical" evidence="6">
    <location>
        <begin position="204"/>
        <end position="226"/>
    </location>
</feature>
<keyword evidence="5 6" id="KW-0472">Membrane</keyword>
<keyword evidence="9" id="KW-1185">Reference proteome</keyword>
<dbReference type="Pfam" id="PF07690">
    <property type="entry name" value="MFS_1"/>
    <property type="match status" value="1"/>
</dbReference>
<dbReference type="Gene3D" id="1.20.1250.20">
    <property type="entry name" value="MFS general substrate transporter like domains"/>
    <property type="match status" value="1"/>
</dbReference>
<dbReference type="SUPFAM" id="SSF103473">
    <property type="entry name" value="MFS general substrate transporter"/>
    <property type="match status" value="1"/>
</dbReference>
<feature type="transmembrane region" description="Helical" evidence="6">
    <location>
        <begin position="357"/>
        <end position="376"/>
    </location>
</feature>
<gene>
    <name evidence="8" type="ORF">FKR81_29840</name>
</gene>
<proteinExistence type="predicted"/>
<evidence type="ECO:0000256" key="2">
    <source>
        <dbReference type="ARBA" id="ARBA00022448"/>
    </source>
</evidence>
<comment type="subcellular location">
    <subcellularLocation>
        <location evidence="1">Cell membrane</location>
        <topology evidence="1">Multi-pass membrane protein</topology>
    </subcellularLocation>
</comment>
<sequence length="393" mass="40914">MRSVLSVLCLTQVTGWGIVFFAFALLSKDISADTGWSSTWVVAGFSLAQIVSAAVGIPVGRVLDRYGPRVVMTAGSVLASVSIVLLTTAHDLTWYFAAWTLIGVSMAGVLYQPAFAALTHWSGENRITALTTLTLVGGLASTVFAPLTAWLVEDLGWRQTYLVLAVVLAVVTVPAHFFGLRRPWTPQEHSHEHAPRTIARSRPFVLLVVSVSMAGFAIYAVVIALVPLLSERGLSTTTAAWALGLGGVGQVFGRLGYGWLSARTGVRGRTVGVMLAAAVTIVVLGLVPGPALALVAASILAGAVRGVFTLLHATAISDRWGPAGYGQLNGLMTAPLTVSAAVSPWVAAWLVAPIGGYPPVFLVLAAVALVAGALAAQTGQKATAERVFTVKAP</sequence>
<dbReference type="AlphaFoldDB" id="A0A563ENH1"/>
<accession>A0A563ENH1</accession>
<feature type="domain" description="Major facilitator superfamily (MFS) profile" evidence="7">
    <location>
        <begin position="1"/>
        <end position="383"/>
    </location>
</feature>
<reference evidence="8 9" key="1">
    <citation type="submission" date="2019-07" db="EMBL/GenBank/DDBJ databases">
        <title>Lentzea xizangensis sp. nov., isolated from Qinghai-Tibetan Plateau Soils.</title>
        <authorList>
            <person name="Huang J."/>
        </authorList>
    </citation>
    <scope>NUCLEOTIDE SEQUENCE [LARGE SCALE GENOMIC DNA]</scope>
    <source>
        <strain evidence="8 9">FXJ1.1311</strain>
    </source>
</reference>
<feature type="transmembrane region" description="Helical" evidence="6">
    <location>
        <begin position="70"/>
        <end position="88"/>
    </location>
</feature>
<dbReference type="GO" id="GO:0005886">
    <property type="term" value="C:plasma membrane"/>
    <property type="evidence" value="ECO:0007669"/>
    <property type="project" value="UniProtKB-SubCell"/>
</dbReference>